<dbReference type="PANTHER" id="PTHR43471:SF10">
    <property type="entry name" value="SLL1107 PROTEIN"/>
    <property type="match status" value="1"/>
</dbReference>
<keyword evidence="1" id="KW-0472">Membrane</keyword>
<feature type="transmembrane region" description="Helical" evidence="1">
    <location>
        <begin position="100"/>
        <end position="124"/>
    </location>
</feature>
<keyword evidence="1" id="KW-1133">Transmembrane helix</keyword>
<dbReference type="GO" id="GO:0005886">
    <property type="term" value="C:plasma membrane"/>
    <property type="evidence" value="ECO:0007669"/>
    <property type="project" value="UniProtKB-SubCell"/>
</dbReference>
<keyword evidence="3" id="KW-1185">Reference proteome</keyword>
<gene>
    <name evidence="2" type="ORF">MNODULE_10110</name>
</gene>
<evidence type="ECO:0000256" key="1">
    <source>
        <dbReference type="SAM" id="Phobius"/>
    </source>
</evidence>
<comment type="caution">
    <text evidence="2">The sequence shown here is derived from an EMBL/GenBank/DDBJ whole genome shotgun (WGS) entry which is preliminary data.</text>
</comment>
<evidence type="ECO:0000313" key="3">
    <source>
        <dbReference type="Proteomes" id="UP000534783"/>
    </source>
</evidence>
<dbReference type="RefSeq" id="WP_168059425.1">
    <property type="nucleotide sequence ID" value="NZ_VTOW01000002.1"/>
</dbReference>
<feature type="transmembrane region" description="Helical" evidence="1">
    <location>
        <begin position="228"/>
        <end position="253"/>
    </location>
</feature>
<dbReference type="EMBL" id="VTOW01000002">
    <property type="protein sequence ID" value="NKE71088.1"/>
    <property type="molecule type" value="Genomic_DNA"/>
</dbReference>
<feature type="transmembrane region" description="Helical" evidence="1">
    <location>
        <begin position="165"/>
        <end position="181"/>
    </location>
</feature>
<dbReference type="Proteomes" id="UP000534783">
    <property type="component" value="Unassembled WGS sequence"/>
</dbReference>
<proteinExistence type="predicted"/>
<feature type="transmembrane region" description="Helical" evidence="1">
    <location>
        <begin position="136"/>
        <end position="159"/>
    </location>
</feature>
<sequence>MVAWAIAKNTFKEAVRSKILYSLIFFALVMMGVSLVLDQVTVGQRSKIIIDFGLASINLFGILIAIVVGIGLVYKEIEKRTIYPLLAKPVRRSEFLIGKYFGIVLTLGVEVVLMSFFLFLLMAIYGLSTDSRMFDLGLLAAIFLIFLEMAVIAAVAILFSSFSTPFLSGMFTLAVYVIGHLTEDLKRLGALSGSPALEKMTAFFYYLLPNLENFNIKGEVVYQLPVEAGRILLGLLYGLLYIGLLIFFSSMLFQRRDFR</sequence>
<accession>A0A7X6DQ88</accession>
<organism evidence="2 3">
    <name type="scientific">Candidatus Manganitrophus noduliformans</name>
    <dbReference type="NCBI Taxonomy" id="2606439"/>
    <lineage>
        <taxon>Bacteria</taxon>
        <taxon>Pseudomonadati</taxon>
        <taxon>Nitrospirota</taxon>
        <taxon>Nitrospiria</taxon>
        <taxon>Candidatus Troglogloeales</taxon>
        <taxon>Candidatus Manganitrophaceae</taxon>
        <taxon>Candidatus Manganitrophus</taxon>
    </lineage>
</organism>
<evidence type="ECO:0000313" key="2">
    <source>
        <dbReference type="EMBL" id="NKE71088.1"/>
    </source>
</evidence>
<dbReference type="AlphaFoldDB" id="A0A7X6DQ88"/>
<feature type="transmembrane region" description="Helical" evidence="1">
    <location>
        <begin position="49"/>
        <end position="74"/>
    </location>
</feature>
<protein>
    <submittedName>
        <fullName evidence="2">ABC transporter permease</fullName>
    </submittedName>
</protein>
<dbReference type="Pfam" id="PF12679">
    <property type="entry name" value="ABC2_membrane_2"/>
    <property type="match status" value="1"/>
</dbReference>
<name>A0A7X6DQ88_9BACT</name>
<feature type="transmembrane region" description="Helical" evidence="1">
    <location>
        <begin position="19"/>
        <end position="37"/>
    </location>
</feature>
<dbReference type="GO" id="GO:0140359">
    <property type="term" value="F:ABC-type transporter activity"/>
    <property type="evidence" value="ECO:0007669"/>
    <property type="project" value="InterPro"/>
</dbReference>
<dbReference type="PANTHER" id="PTHR43471">
    <property type="entry name" value="ABC TRANSPORTER PERMEASE"/>
    <property type="match status" value="1"/>
</dbReference>
<keyword evidence="1" id="KW-0812">Transmembrane</keyword>
<reference evidence="2 3" key="1">
    <citation type="journal article" date="2020" name="Nature">
        <title>Bacterial chemolithoautotrophy via manganese oxidation.</title>
        <authorList>
            <person name="Yu H."/>
            <person name="Leadbetter J.R."/>
        </authorList>
    </citation>
    <scope>NUCLEOTIDE SEQUENCE [LARGE SCALE GENOMIC DNA]</scope>
    <source>
        <strain evidence="2 3">Mn-1</strain>
    </source>
</reference>